<proteinExistence type="predicted"/>
<dbReference type="SUPFAM" id="SSF53756">
    <property type="entry name" value="UDP-Glycosyltransferase/glycogen phosphorylase"/>
    <property type="match status" value="1"/>
</dbReference>
<dbReference type="eggNOG" id="ENOG502S0WA">
    <property type="taxonomic scope" value="Eukaryota"/>
</dbReference>
<feature type="compositionally biased region" description="Gly residues" evidence="1">
    <location>
        <begin position="74"/>
        <end position="85"/>
    </location>
</feature>
<dbReference type="AlphaFoldDB" id="M7T6B5"/>
<organism evidence="2 3">
    <name type="scientific">Eutypa lata (strain UCR-EL1)</name>
    <name type="common">Grapevine dieback disease fungus</name>
    <name type="synonym">Eutypa armeniacae</name>
    <dbReference type="NCBI Taxonomy" id="1287681"/>
    <lineage>
        <taxon>Eukaryota</taxon>
        <taxon>Fungi</taxon>
        <taxon>Dikarya</taxon>
        <taxon>Ascomycota</taxon>
        <taxon>Pezizomycotina</taxon>
        <taxon>Sordariomycetes</taxon>
        <taxon>Xylariomycetidae</taxon>
        <taxon>Xylariales</taxon>
        <taxon>Diatrypaceae</taxon>
        <taxon>Eutypa</taxon>
    </lineage>
</organism>
<feature type="region of interest" description="Disordered" evidence="1">
    <location>
        <begin position="1"/>
        <end position="29"/>
    </location>
</feature>
<feature type="compositionally biased region" description="Basic and acidic residues" evidence="1">
    <location>
        <begin position="112"/>
        <end position="127"/>
    </location>
</feature>
<evidence type="ECO:0000313" key="2">
    <source>
        <dbReference type="EMBL" id="EMR72438.1"/>
    </source>
</evidence>
<dbReference type="OrthoDB" id="5835829at2759"/>
<dbReference type="Gene3D" id="3.40.50.2000">
    <property type="entry name" value="Glycogen Phosphorylase B"/>
    <property type="match status" value="1"/>
</dbReference>
<accession>M7T6B5</accession>
<dbReference type="PANTHER" id="PTHR38166:SF1">
    <property type="entry name" value="C2H2-TYPE DOMAIN-CONTAINING PROTEIN"/>
    <property type="match status" value="1"/>
</dbReference>
<evidence type="ECO:0000313" key="3">
    <source>
        <dbReference type="Proteomes" id="UP000012174"/>
    </source>
</evidence>
<dbReference type="HOGENOM" id="CLU_325411_0_0_1"/>
<keyword evidence="3" id="KW-1185">Reference proteome</keyword>
<dbReference type="EMBL" id="KB705457">
    <property type="protein sequence ID" value="EMR72438.1"/>
    <property type="molecule type" value="Genomic_DNA"/>
</dbReference>
<name>M7T6B5_EUTLA</name>
<protein>
    <submittedName>
        <fullName evidence="2">Putative udp-glucoronosyl and udp-glucosyl transferase family protein</fullName>
    </submittedName>
</protein>
<keyword evidence="2" id="KW-0808">Transferase</keyword>
<gene>
    <name evidence="2" type="ORF">UCREL1_505</name>
</gene>
<sequence length="886" mass="97030">MEKNRRASAASRSSHCQRNEIENGLTPEQFLEKKKAEGVALVMAAFNKWLDKKLAVASYAYETAGASGNSTASGGIGSQGSGGNGQSERSSRRPKRQLDGGDLNNSLSGGDENGRDKGGNKRAKKDPEAGRKFACPFYKHDPRTHRKERTCCGPGWDSIHRLKCGESFGGANGLTAHLRADVTCKTVDIGPVDGIDEEMESKLKVRKTQSGLTEEERWLEIYIILFPKANREKIPSPYYDGTDGLGQATSAAEWKTMERRIRKELPKYVQKKVEHKFELVNMEMLEGLPGIIRDGLHELLGSSESPAESPAGSPKPASVAVDCLPPIVLEEPPHADATAAADEGESALTFDPLDYLTSGFGFQPDQFDFDSIFNCNETGSDSGYASGSTGRGVAFVPISSSQLFQPRVTLLIHRHSNLSLHYGTFPDLKRAVDETSSYAVRTASHQHAKPIVFHALSGPTQFDAMIRHSNIGNFIAQPPRRDRPSDAVQTLIATFDSWDGPEYVEVYRSISAVVTEVKPDVVVIDTNLPPALAYCQQEDVNFVILTPNTLKEALGSVQPAWDVFTKYPFAASGLEYPLPWYQVLRNIMFILRFIYVMATYKRGAEIAAYVKQVLGVEALGATEMWVPKPEWGKPRLLANSREETDFPLDYSPARYRHTLTACGPIIMAAPPIEEADPELAKWMAGGPVVFICLGTHFIMTEELALQMASALKALFSRAESTGVMKGLRVLWKLRRPKGEKTYSIDEGSAVYEILGEYMREDRVKVSSWLEATPISILESGHVVCSVNHGGASSYNEAVMAAVPQVTLPQWIDTYDFACRVEHHGLGVWGNKVAAPEWEAAELGSALVKVVLGEQAEGMRKKAKALAEICNQDGGGRVVAARTILAA</sequence>
<evidence type="ECO:0000256" key="1">
    <source>
        <dbReference type="SAM" id="MobiDB-lite"/>
    </source>
</evidence>
<dbReference type="GO" id="GO:0016740">
    <property type="term" value="F:transferase activity"/>
    <property type="evidence" value="ECO:0007669"/>
    <property type="project" value="UniProtKB-KW"/>
</dbReference>
<reference evidence="3" key="1">
    <citation type="journal article" date="2013" name="Genome Announc.">
        <title>Draft genome sequence of the grapevine dieback fungus Eutypa lata UCR-EL1.</title>
        <authorList>
            <person name="Blanco-Ulate B."/>
            <person name="Rolshausen P.E."/>
            <person name="Cantu D."/>
        </authorList>
    </citation>
    <scope>NUCLEOTIDE SEQUENCE [LARGE SCALE GENOMIC DNA]</scope>
    <source>
        <strain evidence="3">UCR-EL1</strain>
    </source>
</reference>
<dbReference type="KEGG" id="ela:UCREL1_505"/>
<feature type="region of interest" description="Disordered" evidence="1">
    <location>
        <begin position="66"/>
        <end position="127"/>
    </location>
</feature>
<dbReference type="PANTHER" id="PTHR38166">
    <property type="entry name" value="C2H2-TYPE DOMAIN-CONTAINING PROTEIN-RELATED"/>
    <property type="match status" value="1"/>
</dbReference>
<dbReference type="Proteomes" id="UP000012174">
    <property type="component" value="Unassembled WGS sequence"/>
</dbReference>